<dbReference type="Gene3D" id="3.90.1150.10">
    <property type="entry name" value="Aspartate Aminotransferase, domain 1"/>
    <property type="match status" value="1"/>
</dbReference>
<evidence type="ECO:0000313" key="1">
    <source>
        <dbReference type="EMBL" id="KAA8497549.1"/>
    </source>
</evidence>
<proteinExistence type="predicted"/>
<keyword evidence="2" id="KW-1185">Reference proteome</keyword>
<dbReference type="EMBL" id="VRMN01000001">
    <property type="protein sequence ID" value="KAA8497549.1"/>
    <property type="molecule type" value="Genomic_DNA"/>
</dbReference>
<dbReference type="GO" id="GO:0030170">
    <property type="term" value="F:pyridoxal phosphate binding"/>
    <property type="evidence" value="ECO:0007669"/>
    <property type="project" value="TreeGrafter"/>
</dbReference>
<dbReference type="InterPro" id="IPR000653">
    <property type="entry name" value="DegT/StrS_aminotransferase"/>
</dbReference>
<dbReference type="SUPFAM" id="SSF53383">
    <property type="entry name" value="PLP-dependent transferases"/>
    <property type="match status" value="1"/>
</dbReference>
<dbReference type="PIRSF" id="PIRSF000390">
    <property type="entry name" value="PLP_StrS"/>
    <property type="match status" value="1"/>
</dbReference>
<reference evidence="2" key="1">
    <citation type="journal article" date="2019" name="Nat. Commun.">
        <title>Expansion of phycobilisome linker gene families in mesophilic red algae.</title>
        <authorList>
            <person name="Lee J."/>
            <person name="Kim D."/>
            <person name="Bhattacharya D."/>
            <person name="Yoon H.S."/>
        </authorList>
    </citation>
    <scope>NUCLEOTIDE SEQUENCE [LARGE SCALE GENOMIC DNA]</scope>
    <source>
        <strain evidence="2">CCMP 1328</strain>
    </source>
</reference>
<dbReference type="GO" id="GO:0008483">
    <property type="term" value="F:transaminase activity"/>
    <property type="evidence" value="ECO:0007669"/>
    <property type="project" value="UniProtKB-KW"/>
</dbReference>
<dbReference type="PANTHER" id="PTHR30244">
    <property type="entry name" value="TRANSAMINASE"/>
    <property type="match status" value="1"/>
</dbReference>
<dbReference type="InterPro" id="IPR015421">
    <property type="entry name" value="PyrdxlP-dep_Trfase_major"/>
</dbReference>
<name>A0A5J4Z0Y9_PORPP</name>
<keyword evidence="1" id="KW-0032">Aminotransferase</keyword>
<dbReference type="OrthoDB" id="2401at2759"/>
<dbReference type="GO" id="GO:0000271">
    <property type="term" value="P:polysaccharide biosynthetic process"/>
    <property type="evidence" value="ECO:0007669"/>
    <property type="project" value="TreeGrafter"/>
</dbReference>
<dbReference type="OMA" id="YGSHEKY"/>
<organism evidence="1 2">
    <name type="scientific">Porphyridium purpureum</name>
    <name type="common">Red alga</name>
    <name type="synonym">Porphyridium cruentum</name>
    <dbReference type="NCBI Taxonomy" id="35688"/>
    <lineage>
        <taxon>Eukaryota</taxon>
        <taxon>Rhodophyta</taxon>
        <taxon>Bangiophyceae</taxon>
        <taxon>Porphyridiales</taxon>
        <taxon>Porphyridiaceae</taxon>
        <taxon>Porphyridium</taxon>
    </lineage>
</organism>
<dbReference type="Gene3D" id="3.40.640.10">
    <property type="entry name" value="Type I PLP-dependent aspartate aminotransferase-like (Major domain)"/>
    <property type="match status" value="1"/>
</dbReference>
<dbReference type="Proteomes" id="UP000324585">
    <property type="component" value="Unassembled WGS sequence"/>
</dbReference>
<protein>
    <submittedName>
        <fullName evidence="1">UDP-2-acetamido-2-deoxy-3-oxo-D-glucuronate aminotransferase</fullName>
    </submittedName>
</protein>
<dbReference type="InterPro" id="IPR015424">
    <property type="entry name" value="PyrdxlP-dep_Trfase"/>
</dbReference>
<accession>A0A5J4Z0Y9</accession>
<dbReference type="InterPro" id="IPR015422">
    <property type="entry name" value="PyrdxlP-dep_Trfase_small"/>
</dbReference>
<gene>
    <name evidence="1" type="ORF">FVE85_5134</name>
</gene>
<keyword evidence="1" id="KW-0808">Transferase</keyword>
<comment type="caution">
    <text evidence="1">The sequence shown here is derived from an EMBL/GenBank/DDBJ whole genome shotgun (WGS) entry which is preliminary data.</text>
</comment>
<evidence type="ECO:0000313" key="2">
    <source>
        <dbReference type="Proteomes" id="UP000324585"/>
    </source>
</evidence>
<dbReference type="Pfam" id="PF01041">
    <property type="entry name" value="DegT_DnrJ_EryC1"/>
    <property type="match status" value="1"/>
</dbReference>
<dbReference type="PANTHER" id="PTHR30244:SF42">
    <property type="entry name" value="UDP-2-ACETAMIDO-2-DEOXY-3-OXO-D-GLUCURONATE AMINOTRANSFERASE"/>
    <property type="match status" value="1"/>
</dbReference>
<sequence length="403" mass="43450">MNLPIFQVDRHVSANRAAIDAALARVLDSAHFILGPEVEQLEAELAAYVRVPFCVAVANGTDALQLALRALEIGPGDEVITTPFSWISSAEAICLVGATPVFVDIDRRTFLLDVDAVSRKISARTRAVIAVSLFGQMPDLARLASVLDAAQCAGRAKIALIEDGAQSFGASREGHMSCGWPGSIGCTSFFPTKPLGCLGDGGAVFTDDKLIYDRLRMLRQHGKDAATGAHLIVGTNSRLDALQAAVLREVLRKFPDDRAARMHVAAKYNAEFKLNERLVVPELEPLITSAAHPPALGTTEHVYGVYTLRLADFSDGSPEPQLRDHIVAALKARGVGTAVYYPIGFFDQPVFQQLTLNAEDFPNTVSATHTVFSIPIGSHMTDAEIEFVTKAVQESVRSVMQQT</sequence>
<dbReference type="AlphaFoldDB" id="A0A5J4Z0Y9"/>
<dbReference type="CDD" id="cd00616">
    <property type="entry name" value="AHBA_syn"/>
    <property type="match status" value="1"/>
</dbReference>